<name>A0A9P5XSM0_9AGAR</name>
<proteinExistence type="predicted"/>
<evidence type="ECO:0000256" key="1">
    <source>
        <dbReference type="SAM" id="Phobius"/>
    </source>
</evidence>
<organism evidence="2 3">
    <name type="scientific">Collybia nuda</name>
    <dbReference type="NCBI Taxonomy" id="64659"/>
    <lineage>
        <taxon>Eukaryota</taxon>
        <taxon>Fungi</taxon>
        <taxon>Dikarya</taxon>
        <taxon>Basidiomycota</taxon>
        <taxon>Agaricomycotina</taxon>
        <taxon>Agaricomycetes</taxon>
        <taxon>Agaricomycetidae</taxon>
        <taxon>Agaricales</taxon>
        <taxon>Tricholomatineae</taxon>
        <taxon>Clitocybaceae</taxon>
        <taxon>Collybia</taxon>
    </lineage>
</organism>
<comment type="caution">
    <text evidence="2">The sequence shown here is derived from an EMBL/GenBank/DDBJ whole genome shotgun (WGS) entry which is preliminary data.</text>
</comment>
<keyword evidence="1" id="KW-0812">Transmembrane</keyword>
<keyword evidence="1" id="KW-0472">Membrane</keyword>
<keyword evidence="3" id="KW-1185">Reference proteome</keyword>
<reference evidence="2" key="1">
    <citation type="submission" date="2020-11" db="EMBL/GenBank/DDBJ databases">
        <authorList>
            <consortium name="DOE Joint Genome Institute"/>
            <person name="Ahrendt S."/>
            <person name="Riley R."/>
            <person name="Andreopoulos W."/>
            <person name="Labutti K."/>
            <person name="Pangilinan J."/>
            <person name="Ruiz-Duenas F.J."/>
            <person name="Barrasa J.M."/>
            <person name="Sanchez-Garcia M."/>
            <person name="Camarero S."/>
            <person name="Miyauchi S."/>
            <person name="Serrano A."/>
            <person name="Linde D."/>
            <person name="Babiker R."/>
            <person name="Drula E."/>
            <person name="Ayuso-Fernandez I."/>
            <person name="Pacheco R."/>
            <person name="Padilla G."/>
            <person name="Ferreira P."/>
            <person name="Barriuso J."/>
            <person name="Kellner H."/>
            <person name="Castanera R."/>
            <person name="Alfaro M."/>
            <person name="Ramirez L."/>
            <person name="Pisabarro A.G."/>
            <person name="Kuo A."/>
            <person name="Tritt A."/>
            <person name="Lipzen A."/>
            <person name="He G."/>
            <person name="Yan M."/>
            <person name="Ng V."/>
            <person name="Cullen D."/>
            <person name="Martin F."/>
            <person name="Rosso M.-N."/>
            <person name="Henrissat B."/>
            <person name="Hibbett D."/>
            <person name="Martinez A.T."/>
            <person name="Grigoriev I.V."/>
        </authorList>
    </citation>
    <scope>NUCLEOTIDE SEQUENCE</scope>
    <source>
        <strain evidence="2">CBS 247.69</strain>
    </source>
</reference>
<sequence length="60" mass="6667">MRLLRPSQKSLETIIRSLVVRFRGVLMTFATMSFMQLSSSIGALFLKAEVFFPVIGIGSS</sequence>
<protein>
    <submittedName>
        <fullName evidence="2">Uncharacterized protein</fullName>
    </submittedName>
</protein>
<accession>A0A9P5XSM0</accession>
<evidence type="ECO:0000313" key="2">
    <source>
        <dbReference type="EMBL" id="KAF9456244.1"/>
    </source>
</evidence>
<gene>
    <name evidence="2" type="ORF">BDZ94DRAFT_1276167</name>
</gene>
<feature type="transmembrane region" description="Helical" evidence="1">
    <location>
        <begin position="20"/>
        <end position="46"/>
    </location>
</feature>
<dbReference type="EMBL" id="MU150443">
    <property type="protein sequence ID" value="KAF9456244.1"/>
    <property type="molecule type" value="Genomic_DNA"/>
</dbReference>
<dbReference type="Proteomes" id="UP000807353">
    <property type="component" value="Unassembled WGS sequence"/>
</dbReference>
<evidence type="ECO:0000313" key="3">
    <source>
        <dbReference type="Proteomes" id="UP000807353"/>
    </source>
</evidence>
<feature type="non-terminal residue" evidence="2">
    <location>
        <position position="60"/>
    </location>
</feature>
<dbReference type="AlphaFoldDB" id="A0A9P5XSM0"/>
<keyword evidence="1" id="KW-1133">Transmembrane helix</keyword>